<evidence type="ECO:0000256" key="1">
    <source>
        <dbReference type="SAM" id="Phobius"/>
    </source>
</evidence>
<evidence type="ECO:0000313" key="2">
    <source>
        <dbReference type="EMBL" id="SCC72713.1"/>
    </source>
</evidence>
<keyword evidence="1" id="KW-0812">Transmembrane</keyword>
<accession>A0A1C4GXX2</accession>
<dbReference type="OrthoDB" id="6694708at2"/>
<proteinExistence type="predicted"/>
<keyword evidence="1" id="KW-1133">Transmembrane helix</keyword>
<sequence length="88" mass="10140">MISKQFKIVNAVLAVLGIAAFIYFQQAMRVEEMGGYKQGTEQYNGYRYAQDNRLKSVGQCEDDSEININKDFLEGCKTYFEHQEDALK</sequence>
<gene>
    <name evidence="2" type="ORF">GA0116959_111123</name>
</gene>
<evidence type="ECO:0000313" key="3">
    <source>
        <dbReference type="Proteomes" id="UP000243661"/>
    </source>
</evidence>
<dbReference type="Proteomes" id="UP000243661">
    <property type="component" value="Unassembled WGS sequence"/>
</dbReference>
<feature type="transmembrane region" description="Helical" evidence="1">
    <location>
        <begin position="6"/>
        <end position="24"/>
    </location>
</feature>
<dbReference type="AlphaFoldDB" id="A0A1C4GXX2"/>
<organism evidence="2 3">
    <name type="scientific">Acinetobacter albensis</name>
    <dbReference type="NCBI Taxonomy" id="1673609"/>
    <lineage>
        <taxon>Bacteria</taxon>
        <taxon>Pseudomonadati</taxon>
        <taxon>Pseudomonadota</taxon>
        <taxon>Gammaproteobacteria</taxon>
        <taxon>Moraxellales</taxon>
        <taxon>Moraxellaceae</taxon>
        <taxon>Acinetobacter</taxon>
    </lineage>
</organism>
<protein>
    <submittedName>
        <fullName evidence="2">Uncharacterized protein</fullName>
    </submittedName>
</protein>
<dbReference type="EMBL" id="FMBK01000011">
    <property type="protein sequence ID" value="SCC72713.1"/>
    <property type="molecule type" value="Genomic_DNA"/>
</dbReference>
<keyword evidence="1" id="KW-0472">Membrane</keyword>
<reference evidence="2 3" key="1">
    <citation type="submission" date="2016-08" db="EMBL/GenBank/DDBJ databases">
        <authorList>
            <person name="Seilhamer J.J."/>
        </authorList>
    </citation>
    <scope>NUCLEOTIDE SEQUENCE [LARGE SCALE GENOMIC DNA]</scope>
    <source>
        <strain evidence="2 3">ANC 4874</strain>
    </source>
</reference>
<dbReference type="RefSeq" id="WP_092720650.1">
    <property type="nucleotide sequence ID" value="NZ_FMBK01000011.1"/>
</dbReference>
<name>A0A1C4GXX2_9GAMM</name>